<evidence type="ECO:0000313" key="2">
    <source>
        <dbReference type="Proteomes" id="UP000093514"/>
    </source>
</evidence>
<dbReference type="EMBL" id="LWDV01000007">
    <property type="protein sequence ID" value="OCL27586.1"/>
    <property type="molecule type" value="Genomic_DNA"/>
</dbReference>
<keyword evidence="2" id="KW-1185">Reference proteome</keyword>
<dbReference type="AlphaFoldDB" id="A0A1C0AB47"/>
<organism evidence="1 2">
    <name type="scientific">Orenia metallireducens</name>
    <dbReference type="NCBI Taxonomy" id="1413210"/>
    <lineage>
        <taxon>Bacteria</taxon>
        <taxon>Bacillati</taxon>
        <taxon>Bacillota</taxon>
        <taxon>Clostridia</taxon>
        <taxon>Halanaerobiales</taxon>
        <taxon>Halobacteroidaceae</taxon>
        <taxon>Orenia</taxon>
    </lineage>
</organism>
<gene>
    <name evidence="1" type="ORF">U472_03260</name>
</gene>
<proteinExistence type="predicted"/>
<accession>A0A1C0AB47</accession>
<name>A0A1C0AB47_9FIRM</name>
<dbReference type="RefSeq" id="WP_068715476.1">
    <property type="nucleotide sequence ID" value="NZ_LWDV01000007.1"/>
</dbReference>
<reference evidence="2" key="1">
    <citation type="submission" date="2016-07" db="EMBL/GenBank/DDBJ databases">
        <authorList>
            <person name="Florea S."/>
            <person name="Webb J.S."/>
            <person name="Jaromczyk J."/>
            <person name="Schardl C.L."/>
        </authorList>
    </citation>
    <scope>NUCLEOTIDE SEQUENCE [LARGE SCALE GENOMIC DNA]</scope>
    <source>
        <strain evidence="2">Z6</strain>
    </source>
</reference>
<reference evidence="1 2" key="2">
    <citation type="submission" date="2016-08" db="EMBL/GenBank/DDBJ databases">
        <title>Orenia metallireducens sp. nov. strain Z6, a Novel Metal-reducing Firmicute from the Deep Subsurface.</title>
        <authorList>
            <person name="Maxim B.I."/>
            <person name="Kenneth K."/>
            <person name="Flynn T.M."/>
            <person name="Oloughlin E.J."/>
            <person name="Locke R.A."/>
            <person name="Weber J.R."/>
            <person name="Egan S.M."/>
            <person name="Mackie R.I."/>
            <person name="Cann I.K."/>
        </authorList>
    </citation>
    <scope>NUCLEOTIDE SEQUENCE [LARGE SCALE GENOMIC DNA]</scope>
    <source>
        <strain evidence="1 2">Z6</strain>
    </source>
</reference>
<evidence type="ECO:0000313" key="1">
    <source>
        <dbReference type="EMBL" id="OCL27586.1"/>
    </source>
</evidence>
<sequence>MKGYEEIKEELRKHKAYYRESSAKTRILQGLAEQEEWEILTQLNQENVINDEDLTDIYLWKEDKEYYRANDPYKTSNTQEKYGFDKPYLNKHQFYRRTKRSDRKEWNISDLSKGELLEAKNHGHEEATSYLSEEE</sequence>
<protein>
    <submittedName>
        <fullName evidence="1">Uncharacterized protein</fullName>
    </submittedName>
</protein>
<dbReference type="Proteomes" id="UP000093514">
    <property type="component" value="Unassembled WGS sequence"/>
</dbReference>
<comment type="caution">
    <text evidence="1">The sequence shown here is derived from an EMBL/GenBank/DDBJ whole genome shotgun (WGS) entry which is preliminary data.</text>
</comment>